<comment type="caution">
    <text evidence="1">The sequence shown here is derived from an EMBL/GenBank/DDBJ whole genome shotgun (WGS) entry which is preliminary data.</text>
</comment>
<sequence>LQKVIDECEGLIVQAFERLAAGYPTQTETRLVALRDLLNSHPELLPTGTTPPPIPTAKQIRNLELIVSIQKNWIQWLEGIFIKGVMYLTLSFEKEIGSVELTKWLATTGEALAVIRKAKTENPDVFKPEKKGT</sequence>
<protein>
    <submittedName>
        <fullName evidence="1">Uncharacterized protein</fullName>
    </submittedName>
</protein>
<accession>X0ZVQ8</accession>
<dbReference type="EMBL" id="BART01007848">
    <property type="protein sequence ID" value="GAG64573.1"/>
    <property type="molecule type" value="Genomic_DNA"/>
</dbReference>
<organism evidence="1">
    <name type="scientific">marine sediment metagenome</name>
    <dbReference type="NCBI Taxonomy" id="412755"/>
    <lineage>
        <taxon>unclassified sequences</taxon>
        <taxon>metagenomes</taxon>
        <taxon>ecological metagenomes</taxon>
    </lineage>
</organism>
<dbReference type="AlphaFoldDB" id="X0ZVQ8"/>
<proteinExistence type="predicted"/>
<name>X0ZVQ8_9ZZZZ</name>
<gene>
    <name evidence="1" type="ORF">S01H4_17779</name>
</gene>
<feature type="non-terminal residue" evidence="1">
    <location>
        <position position="1"/>
    </location>
</feature>
<evidence type="ECO:0000313" key="1">
    <source>
        <dbReference type="EMBL" id="GAG64573.1"/>
    </source>
</evidence>
<reference evidence="1" key="1">
    <citation type="journal article" date="2014" name="Front. Microbiol.">
        <title>High frequency of phylogenetically diverse reductive dehalogenase-homologous genes in deep subseafloor sedimentary metagenomes.</title>
        <authorList>
            <person name="Kawai M."/>
            <person name="Futagami T."/>
            <person name="Toyoda A."/>
            <person name="Takaki Y."/>
            <person name="Nishi S."/>
            <person name="Hori S."/>
            <person name="Arai W."/>
            <person name="Tsubouchi T."/>
            <person name="Morono Y."/>
            <person name="Uchiyama I."/>
            <person name="Ito T."/>
            <person name="Fujiyama A."/>
            <person name="Inagaki F."/>
            <person name="Takami H."/>
        </authorList>
    </citation>
    <scope>NUCLEOTIDE SEQUENCE</scope>
    <source>
        <strain evidence="1">Expedition CK06-06</strain>
    </source>
</reference>